<evidence type="ECO:0000313" key="3">
    <source>
        <dbReference type="Proteomes" id="UP001430953"/>
    </source>
</evidence>
<name>A0AAW2EFG3_9HYME</name>
<feature type="compositionally biased region" description="Basic residues" evidence="1">
    <location>
        <begin position="51"/>
        <end position="73"/>
    </location>
</feature>
<organism evidence="2 3">
    <name type="scientific">Cardiocondyla obscurior</name>
    <dbReference type="NCBI Taxonomy" id="286306"/>
    <lineage>
        <taxon>Eukaryota</taxon>
        <taxon>Metazoa</taxon>
        <taxon>Ecdysozoa</taxon>
        <taxon>Arthropoda</taxon>
        <taxon>Hexapoda</taxon>
        <taxon>Insecta</taxon>
        <taxon>Pterygota</taxon>
        <taxon>Neoptera</taxon>
        <taxon>Endopterygota</taxon>
        <taxon>Hymenoptera</taxon>
        <taxon>Apocrita</taxon>
        <taxon>Aculeata</taxon>
        <taxon>Formicoidea</taxon>
        <taxon>Formicidae</taxon>
        <taxon>Myrmicinae</taxon>
        <taxon>Cardiocondyla</taxon>
    </lineage>
</organism>
<feature type="region of interest" description="Disordered" evidence="1">
    <location>
        <begin position="1"/>
        <end position="77"/>
    </location>
</feature>
<gene>
    <name evidence="2" type="ORF">PUN28_019672</name>
</gene>
<protein>
    <submittedName>
        <fullName evidence="2">Uncharacterized protein</fullName>
    </submittedName>
</protein>
<evidence type="ECO:0000313" key="2">
    <source>
        <dbReference type="EMBL" id="KAL0100522.1"/>
    </source>
</evidence>
<keyword evidence="3" id="KW-1185">Reference proteome</keyword>
<dbReference type="Proteomes" id="UP001430953">
    <property type="component" value="Unassembled WGS sequence"/>
</dbReference>
<dbReference type="AlphaFoldDB" id="A0AAW2EFG3"/>
<evidence type="ECO:0000256" key="1">
    <source>
        <dbReference type="SAM" id="MobiDB-lite"/>
    </source>
</evidence>
<dbReference type="EMBL" id="JADYXP020000026">
    <property type="protein sequence ID" value="KAL0100522.1"/>
    <property type="molecule type" value="Genomic_DNA"/>
</dbReference>
<accession>A0AAW2EFG3</accession>
<feature type="compositionally biased region" description="Basic and acidic residues" evidence="1">
    <location>
        <begin position="26"/>
        <end position="35"/>
    </location>
</feature>
<sequence>MRKMEKRDDGGRNRIDRRTGKKGQGRVKEREMGKDRKIKIQQRYRSSGVRRGWKERGKRRRGNGRRKRKKGRGVRVEGWVEVKEEQ</sequence>
<feature type="compositionally biased region" description="Basic and acidic residues" evidence="1">
    <location>
        <begin position="1"/>
        <end position="18"/>
    </location>
</feature>
<proteinExistence type="predicted"/>
<comment type="caution">
    <text evidence="2">The sequence shown here is derived from an EMBL/GenBank/DDBJ whole genome shotgun (WGS) entry which is preliminary data.</text>
</comment>
<reference evidence="2 3" key="1">
    <citation type="submission" date="2023-03" db="EMBL/GenBank/DDBJ databases">
        <title>High recombination rates correlate with genetic variation in Cardiocondyla obscurior ants.</title>
        <authorList>
            <person name="Errbii M."/>
        </authorList>
    </citation>
    <scope>NUCLEOTIDE SEQUENCE [LARGE SCALE GENOMIC DNA]</scope>
    <source>
        <strain evidence="2">Alpha-2009</strain>
        <tissue evidence="2">Whole body</tissue>
    </source>
</reference>